<dbReference type="SUPFAM" id="SSF48208">
    <property type="entry name" value="Six-hairpin glycosidases"/>
    <property type="match status" value="1"/>
</dbReference>
<comment type="caution">
    <text evidence="3">The sequence shown here is derived from an EMBL/GenBank/DDBJ whole genome shotgun (WGS) entry which is preliminary data.</text>
</comment>
<reference evidence="3 4" key="1">
    <citation type="journal article" date="2013" name="Genome Announc.">
        <title>Draft Genome Sequence of Cesiribacter andamanensis Strain AMV16T, Isolated from a Soil Sample from a Mud Volcano in the Andaman Islands, India.</title>
        <authorList>
            <person name="Shivaji S."/>
            <person name="Ara S."/>
            <person name="Begum Z."/>
            <person name="Srinivas T.N."/>
            <person name="Singh A."/>
            <person name="Kumar Pinnaka A."/>
        </authorList>
    </citation>
    <scope>NUCLEOTIDE SEQUENCE [LARGE SCALE GENOMIC DNA]</scope>
    <source>
        <strain evidence="3 4">AMV16</strain>
    </source>
</reference>
<feature type="domain" description="Trehalase-like N-terminal" evidence="2">
    <location>
        <begin position="15"/>
        <end position="157"/>
    </location>
</feature>
<dbReference type="EMBL" id="AODQ01000005">
    <property type="protein sequence ID" value="EMR04504.1"/>
    <property type="molecule type" value="Genomic_DNA"/>
</dbReference>
<dbReference type="PATRIC" id="fig|1279009.4.peg.404"/>
<keyword evidence="3" id="KW-0326">Glycosidase</keyword>
<protein>
    <submittedName>
        <fullName evidence="3">Trehalase</fullName>
        <ecNumber evidence="3">3.2.1.28</ecNumber>
    </submittedName>
</protein>
<dbReference type="EC" id="3.2.1.28" evidence="3"/>
<dbReference type="PANTHER" id="PTHR31616:SF0">
    <property type="entry name" value="GLUCAN 1,4-ALPHA-GLUCOSIDASE"/>
    <property type="match status" value="1"/>
</dbReference>
<keyword evidence="3" id="KW-0378">Hydrolase</keyword>
<dbReference type="Proteomes" id="UP000011910">
    <property type="component" value="Unassembled WGS sequence"/>
</dbReference>
<keyword evidence="4" id="KW-1185">Reference proteome</keyword>
<dbReference type="InterPro" id="IPR011613">
    <property type="entry name" value="GH15-like"/>
</dbReference>
<evidence type="ECO:0000313" key="4">
    <source>
        <dbReference type="Proteomes" id="UP000011910"/>
    </source>
</evidence>
<gene>
    <name evidence="3" type="ORF">ADICEAN_00404</name>
</gene>
<dbReference type="Gene3D" id="1.50.10.10">
    <property type="match status" value="1"/>
</dbReference>
<evidence type="ECO:0000259" key="1">
    <source>
        <dbReference type="Pfam" id="PF00723"/>
    </source>
</evidence>
<evidence type="ECO:0000259" key="2">
    <source>
        <dbReference type="Pfam" id="PF19291"/>
    </source>
</evidence>
<dbReference type="InterPro" id="IPR008928">
    <property type="entry name" value="6-hairpin_glycosidase_sf"/>
</dbReference>
<accession>M7P1L4</accession>
<evidence type="ECO:0000313" key="3">
    <source>
        <dbReference type="EMBL" id="EMR04504.1"/>
    </source>
</evidence>
<dbReference type="eggNOG" id="COG3387">
    <property type="taxonomic scope" value="Bacteria"/>
</dbReference>
<organism evidence="3 4">
    <name type="scientific">Cesiribacter andamanensis AMV16</name>
    <dbReference type="NCBI Taxonomy" id="1279009"/>
    <lineage>
        <taxon>Bacteria</taxon>
        <taxon>Pseudomonadati</taxon>
        <taxon>Bacteroidota</taxon>
        <taxon>Cytophagia</taxon>
        <taxon>Cytophagales</taxon>
        <taxon>Cesiribacteraceae</taxon>
        <taxon>Cesiribacter</taxon>
    </lineage>
</organism>
<dbReference type="AlphaFoldDB" id="M7P1L4"/>
<sequence length="625" mass="72570">MQASPWLIFPIMNDYLPIEDYGLIGNLHTTALVSKTGSIDFLPFTRFDSPTIFAALLDRQKGGHWQISPNGEPYDSKQMYLPETGILLTRFYTRGGIAELTDFLPIKQKEKRFSLVRTLKIIKGELRIKMECLPRFDYARSLPIMEQQPDSIHVQCVDKKGLRFRLLSNRELQLQHHSITGEWVLQQGELLSFVLESRTKKARLYEKEELDAYTQRAFLETVHYWRNWVEQSTYTGRWREMVLRSAITLKMLTSYTYGSTVAAATFGLPEYVGYSRNWDYRFTWIRDSAFTMYAFLSLGFTQEARQYIRWVMDRIEHMADASELQLMYAVDGACKLEEVELDHLEGYKGSRPVRVGNAAYKQFQLDIYGELIDTIYLYNMHGGPITYEFWKYVAMLIDHVTTIWQTDDHGIWEVRNEERDFLSSKVMAWVALERGIQIADYRSFPAPLDKWRKVRDEIYLHIYTEYWNEEVQAFVQYKGASLVDASALLMPLMRMFSPAEPRWVATLAAIERELVTDSLVYRYSLENGASDGLDGPEGTFSICSFWYIECLSKAGRVEEARLLFEKLLSYANHLGLYSEQIGLQGQQLGNFPQAFTHLSLISAALQLNRDLSAKPGDYTTNDQYV</sequence>
<dbReference type="GO" id="GO:0004555">
    <property type="term" value="F:alpha,alpha-trehalase activity"/>
    <property type="evidence" value="ECO:0007669"/>
    <property type="project" value="UniProtKB-EC"/>
</dbReference>
<dbReference type="Pfam" id="PF00723">
    <property type="entry name" value="Glyco_hydro_15"/>
    <property type="match status" value="1"/>
</dbReference>
<dbReference type="PANTHER" id="PTHR31616">
    <property type="entry name" value="TREHALASE"/>
    <property type="match status" value="1"/>
</dbReference>
<dbReference type="Pfam" id="PF19291">
    <property type="entry name" value="TREH_N"/>
    <property type="match status" value="1"/>
</dbReference>
<dbReference type="STRING" id="1279009.ADICEAN_00404"/>
<proteinExistence type="predicted"/>
<feature type="domain" description="GH15-like" evidence="1">
    <location>
        <begin position="238"/>
        <end position="604"/>
    </location>
</feature>
<dbReference type="GO" id="GO:0005975">
    <property type="term" value="P:carbohydrate metabolic process"/>
    <property type="evidence" value="ECO:0007669"/>
    <property type="project" value="InterPro"/>
</dbReference>
<dbReference type="InterPro" id="IPR012341">
    <property type="entry name" value="6hp_glycosidase-like_sf"/>
</dbReference>
<name>M7P1L4_9BACT</name>
<dbReference type="InterPro" id="IPR045582">
    <property type="entry name" value="Trehalase-like_N"/>
</dbReference>